<reference evidence="1" key="1">
    <citation type="submission" date="2021-01" db="EMBL/GenBank/DDBJ databases">
        <authorList>
            <consortium name="Genoscope - CEA"/>
            <person name="William W."/>
        </authorList>
    </citation>
    <scope>NUCLEOTIDE SEQUENCE</scope>
</reference>
<accession>A0A8S1TL69</accession>
<dbReference type="EMBL" id="CAJJDP010000026">
    <property type="protein sequence ID" value="CAD8152504.1"/>
    <property type="molecule type" value="Genomic_DNA"/>
</dbReference>
<evidence type="ECO:0000313" key="1">
    <source>
        <dbReference type="EMBL" id="CAD8152504.1"/>
    </source>
</evidence>
<dbReference type="AlphaFoldDB" id="A0A8S1TL69"/>
<name>A0A8S1TL69_PAROT</name>
<dbReference type="Proteomes" id="UP000683925">
    <property type="component" value="Unassembled WGS sequence"/>
</dbReference>
<proteinExistence type="predicted"/>
<dbReference type="OrthoDB" id="297892at2759"/>
<protein>
    <submittedName>
        <fullName evidence="1">Uncharacterized protein</fullName>
    </submittedName>
</protein>
<organism evidence="1 2">
    <name type="scientific">Paramecium octaurelia</name>
    <dbReference type="NCBI Taxonomy" id="43137"/>
    <lineage>
        <taxon>Eukaryota</taxon>
        <taxon>Sar</taxon>
        <taxon>Alveolata</taxon>
        <taxon>Ciliophora</taxon>
        <taxon>Intramacronucleata</taxon>
        <taxon>Oligohymenophorea</taxon>
        <taxon>Peniculida</taxon>
        <taxon>Parameciidae</taxon>
        <taxon>Paramecium</taxon>
    </lineage>
</organism>
<dbReference type="OMA" id="YKWYKRT"/>
<evidence type="ECO:0000313" key="2">
    <source>
        <dbReference type="Proteomes" id="UP000683925"/>
    </source>
</evidence>
<keyword evidence="2" id="KW-1185">Reference proteome</keyword>
<comment type="caution">
    <text evidence="1">The sequence shown here is derived from an EMBL/GenBank/DDBJ whole genome shotgun (WGS) entry which is preliminary data.</text>
</comment>
<gene>
    <name evidence="1" type="ORF">POCTA_138.1.T0260300</name>
</gene>
<sequence length="234" mass="28252">MSKITILNDKMTYVQKQNLYVYMNFNQIIRSRSKSPVRQIPRTCHVSYFKVKEQRRSHLKKEYFSQLEAAFHKIRQQLLQFAFTQIHQKLQIDSEKMKIIQEHNNLKILMKTFSKWSRQYKSNKMSQSLISSPTFSNNFKSSKYSVSEFKISSTAKKQPTLTTKKVWNALVKIHRNNQRLIFTLYKIFQIQKVTKKSILYKWYKRTYKRLLLNQKLYKMVSILNKQIAKYLKAI</sequence>